<dbReference type="EMBL" id="OU892280">
    <property type="protein sequence ID" value="CAG9767691.1"/>
    <property type="molecule type" value="Genomic_DNA"/>
</dbReference>
<organism evidence="11 12">
    <name type="scientific">Ceutorhynchus assimilis</name>
    <name type="common">cabbage seed weevil</name>
    <dbReference type="NCBI Taxonomy" id="467358"/>
    <lineage>
        <taxon>Eukaryota</taxon>
        <taxon>Metazoa</taxon>
        <taxon>Ecdysozoa</taxon>
        <taxon>Arthropoda</taxon>
        <taxon>Hexapoda</taxon>
        <taxon>Insecta</taxon>
        <taxon>Pterygota</taxon>
        <taxon>Neoptera</taxon>
        <taxon>Endopterygota</taxon>
        <taxon>Coleoptera</taxon>
        <taxon>Polyphaga</taxon>
        <taxon>Cucujiformia</taxon>
        <taxon>Curculionidae</taxon>
        <taxon>Ceutorhynchinae</taxon>
        <taxon>Ceutorhynchus</taxon>
    </lineage>
</organism>
<dbReference type="GO" id="GO:0005886">
    <property type="term" value="C:plasma membrane"/>
    <property type="evidence" value="ECO:0007669"/>
    <property type="project" value="UniProtKB-SubCell"/>
</dbReference>
<dbReference type="InterPro" id="IPR004117">
    <property type="entry name" value="7tm6_olfct_rcpt"/>
</dbReference>
<accession>A0A9N9MQQ0</accession>
<keyword evidence="6 10" id="KW-1133">Transmembrane helix</keyword>
<feature type="transmembrane region" description="Helical" evidence="10">
    <location>
        <begin position="298"/>
        <end position="319"/>
    </location>
</feature>
<evidence type="ECO:0000256" key="9">
    <source>
        <dbReference type="ARBA" id="ARBA00023224"/>
    </source>
</evidence>
<evidence type="ECO:0000256" key="8">
    <source>
        <dbReference type="ARBA" id="ARBA00023170"/>
    </source>
</evidence>
<gene>
    <name evidence="11" type="ORF">CEUTPL_LOCUS8250</name>
</gene>
<keyword evidence="3" id="KW-0716">Sensory transduction</keyword>
<reference evidence="11" key="1">
    <citation type="submission" date="2022-01" db="EMBL/GenBank/DDBJ databases">
        <authorList>
            <person name="King R."/>
        </authorList>
    </citation>
    <scope>NUCLEOTIDE SEQUENCE</scope>
</reference>
<evidence type="ECO:0000256" key="4">
    <source>
        <dbReference type="ARBA" id="ARBA00022692"/>
    </source>
</evidence>
<dbReference type="GO" id="GO:0005549">
    <property type="term" value="F:odorant binding"/>
    <property type="evidence" value="ECO:0007669"/>
    <property type="project" value="InterPro"/>
</dbReference>
<evidence type="ECO:0000313" key="11">
    <source>
        <dbReference type="EMBL" id="CAG9767691.1"/>
    </source>
</evidence>
<comment type="subcellular location">
    <subcellularLocation>
        <location evidence="1">Cell membrane</location>
        <topology evidence="1">Multi-pass membrane protein</topology>
    </subcellularLocation>
</comment>
<dbReference type="PANTHER" id="PTHR21137">
    <property type="entry name" value="ODORANT RECEPTOR"/>
    <property type="match status" value="1"/>
</dbReference>
<protein>
    <recommendedName>
        <fullName evidence="13">Odorant receptor</fullName>
    </recommendedName>
</protein>
<keyword evidence="5" id="KW-0552">Olfaction</keyword>
<dbReference type="AlphaFoldDB" id="A0A9N9MQQ0"/>
<evidence type="ECO:0000256" key="10">
    <source>
        <dbReference type="SAM" id="Phobius"/>
    </source>
</evidence>
<dbReference type="Pfam" id="PF02949">
    <property type="entry name" value="7tm_6"/>
    <property type="match status" value="1"/>
</dbReference>
<feature type="transmembrane region" description="Helical" evidence="10">
    <location>
        <begin position="34"/>
        <end position="54"/>
    </location>
</feature>
<evidence type="ECO:0000256" key="1">
    <source>
        <dbReference type="ARBA" id="ARBA00004651"/>
    </source>
</evidence>
<feature type="transmembrane region" description="Helical" evidence="10">
    <location>
        <begin position="66"/>
        <end position="84"/>
    </location>
</feature>
<evidence type="ECO:0000256" key="7">
    <source>
        <dbReference type="ARBA" id="ARBA00023136"/>
    </source>
</evidence>
<dbReference type="PANTHER" id="PTHR21137:SF35">
    <property type="entry name" value="ODORANT RECEPTOR 19A-RELATED"/>
    <property type="match status" value="1"/>
</dbReference>
<dbReference type="GO" id="GO:0004984">
    <property type="term" value="F:olfactory receptor activity"/>
    <property type="evidence" value="ECO:0007669"/>
    <property type="project" value="InterPro"/>
</dbReference>
<evidence type="ECO:0000256" key="6">
    <source>
        <dbReference type="ARBA" id="ARBA00022989"/>
    </source>
</evidence>
<keyword evidence="7 10" id="KW-0472">Membrane</keyword>
<sequence>MSMFEFIKTAKTFMQSILATYPKREFSLVYRIRNLFSMGLMITLFSCLTYQAVLQVGDFLNFSKSIFFQITVMNNCIRVLIMAYKRKEILKCIDMLNTPSFVTYNEQYSFDFKKLKKIYVGIMFTHFTLANISLFGYATFPIFQSNALLPLEFSHFNSGIFYYPFYLYEVIAMCTVVYSLMGTDFFNWGFLMISGFQLRKLNRKLADMGENVRKLPNYSKENFEKLSAEYLEECCSHYTDIEEFSKCVQDCFGIIYAIQMLSLEILTSCYFSCWYEYGTSIRRSLFILMERAKRPIEVQALGLITLSLETFISILKWTYSYFALLRDYS</sequence>
<evidence type="ECO:0000256" key="2">
    <source>
        <dbReference type="ARBA" id="ARBA00022475"/>
    </source>
</evidence>
<dbReference type="Proteomes" id="UP001152799">
    <property type="component" value="Chromosome 4"/>
</dbReference>
<evidence type="ECO:0000256" key="5">
    <source>
        <dbReference type="ARBA" id="ARBA00022725"/>
    </source>
</evidence>
<dbReference type="OrthoDB" id="7540137at2759"/>
<proteinExistence type="predicted"/>
<keyword evidence="4 10" id="KW-0812">Transmembrane</keyword>
<evidence type="ECO:0008006" key="13">
    <source>
        <dbReference type="Google" id="ProtNLM"/>
    </source>
</evidence>
<feature type="transmembrane region" description="Helical" evidence="10">
    <location>
        <begin position="160"/>
        <end position="181"/>
    </location>
</feature>
<keyword evidence="2" id="KW-1003">Cell membrane</keyword>
<keyword evidence="8" id="KW-0675">Receptor</keyword>
<keyword evidence="9" id="KW-0807">Transducer</keyword>
<keyword evidence="12" id="KW-1185">Reference proteome</keyword>
<feature type="transmembrane region" description="Helical" evidence="10">
    <location>
        <begin position="118"/>
        <end position="140"/>
    </location>
</feature>
<name>A0A9N9MQQ0_9CUCU</name>
<evidence type="ECO:0000313" key="12">
    <source>
        <dbReference type="Proteomes" id="UP001152799"/>
    </source>
</evidence>
<dbReference type="GO" id="GO:0007165">
    <property type="term" value="P:signal transduction"/>
    <property type="evidence" value="ECO:0007669"/>
    <property type="project" value="UniProtKB-KW"/>
</dbReference>
<evidence type="ECO:0000256" key="3">
    <source>
        <dbReference type="ARBA" id="ARBA00022606"/>
    </source>
</evidence>